<dbReference type="AlphaFoldDB" id="A0A2M9Q8W8"/>
<dbReference type="CDD" id="cd00609">
    <property type="entry name" value="AAT_like"/>
    <property type="match status" value="1"/>
</dbReference>
<dbReference type="Gene3D" id="3.40.640.10">
    <property type="entry name" value="Type I PLP-dependent aspartate aminotransferase-like (Major domain)"/>
    <property type="match status" value="1"/>
</dbReference>
<dbReference type="GO" id="GO:0047804">
    <property type="term" value="F:cysteine-S-conjugate beta-lyase activity"/>
    <property type="evidence" value="ECO:0007669"/>
    <property type="project" value="UniProtKB-EC"/>
</dbReference>
<protein>
    <recommendedName>
        <fullName evidence="2">cysteine-S-conjugate beta-lyase</fullName>
        <ecNumber evidence="2">4.4.1.13</ecNumber>
    </recommendedName>
</protein>
<dbReference type="InterPro" id="IPR015422">
    <property type="entry name" value="PyrdxlP-dep_Trfase_small"/>
</dbReference>
<proteinExistence type="inferred from homology"/>
<dbReference type="EMBL" id="PHQY01000333">
    <property type="protein sequence ID" value="PJO44518.1"/>
    <property type="molecule type" value="Genomic_DNA"/>
</dbReference>
<dbReference type="InterPro" id="IPR051798">
    <property type="entry name" value="Class-II_PLP-Dep_Aminotrans"/>
</dbReference>
<evidence type="ECO:0000259" key="6">
    <source>
        <dbReference type="Pfam" id="PF00155"/>
    </source>
</evidence>
<dbReference type="InterPro" id="IPR015424">
    <property type="entry name" value="PyrdxlP-dep_Trfase"/>
</dbReference>
<dbReference type="PANTHER" id="PTHR43525">
    <property type="entry name" value="PROTEIN MALY"/>
    <property type="match status" value="1"/>
</dbReference>
<dbReference type="Pfam" id="PF00155">
    <property type="entry name" value="Aminotran_1_2"/>
    <property type="match status" value="1"/>
</dbReference>
<evidence type="ECO:0000256" key="3">
    <source>
        <dbReference type="ARBA" id="ARBA00022898"/>
    </source>
</evidence>
<feature type="domain" description="Aminotransferase class I/classII large" evidence="6">
    <location>
        <begin position="73"/>
        <end position="388"/>
    </location>
</feature>
<dbReference type="GO" id="GO:0030170">
    <property type="term" value="F:pyridoxal phosphate binding"/>
    <property type="evidence" value="ECO:0007669"/>
    <property type="project" value="InterPro"/>
</dbReference>
<comment type="cofactor">
    <cofactor evidence="1">
        <name>pyridoxal 5'-phosphate</name>
        <dbReference type="ChEBI" id="CHEBI:597326"/>
    </cofactor>
</comment>
<dbReference type="Gene3D" id="3.90.1150.10">
    <property type="entry name" value="Aspartate Aminotransferase, domain 1"/>
    <property type="match status" value="1"/>
</dbReference>
<organism evidence="7 8">
    <name type="scientific">Lysinibacillus xylanilyticus</name>
    <dbReference type="NCBI Taxonomy" id="582475"/>
    <lineage>
        <taxon>Bacteria</taxon>
        <taxon>Bacillati</taxon>
        <taxon>Bacillota</taxon>
        <taxon>Bacilli</taxon>
        <taxon>Bacillales</taxon>
        <taxon>Bacillaceae</taxon>
        <taxon>Lysinibacillus</taxon>
    </lineage>
</organism>
<dbReference type="Proteomes" id="UP000232101">
    <property type="component" value="Unassembled WGS sequence"/>
</dbReference>
<evidence type="ECO:0000256" key="1">
    <source>
        <dbReference type="ARBA" id="ARBA00001933"/>
    </source>
</evidence>
<dbReference type="RefSeq" id="WP_100542573.1">
    <property type="nucleotide sequence ID" value="NZ_PHQY01000333.1"/>
</dbReference>
<dbReference type="PANTHER" id="PTHR43525:SF1">
    <property type="entry name" value="PROTEIN MALY"/>
    <property type="match status" value="1"/>
</dbReference>
<evidence type="ECO:0000313" key="8">
    <source>
        <dbReference type="Proteomes" id="UP000232101"/>
    </source>
</evidence>
<dbReference type="NCBIfam" id="TIGR04350">
    <property type="entry name" value="C_S_lyase_PatB"/>
    <property type="match status" value="1"/>
</dbReference>
<evidence type="ECO:0000256" key="2">
    <source>
        <dbReference type="ARBA" id="ARBA00012224"/>
    </source>
</evidence>
<dbReference type="InterPro" id="IPR004839">
    <property type="entry name" value="Aminotransferase_I/II_large"/>
</dbReference>
<comment type="caution">
    <text evidence="7">The sequence shown here is derived from an EMBL/GenBank/DDBJ whole genome shotgun (WGS) entry which is preliminary data.</text>
</comment>
<evidence type="ECO:0000256" key="5">
    <source>
        <dbReference type="ARBA" id="ARBA00037974"/>
    </source>
</evidence>
<keyword evidence="3" id="KW-0663">Pyridoxal phosphate</keyword>
<accession>A0A2M9Q8W8</accession>
<evidence type="ECO:0000313" key="7">
    <source>
        <dbReference type="EMBL" id="PJO44518.1"/>
    </source>
</evidence>
<keyword evidence="7" id="KW-0032">Aminotransferase</keyword>
<dbReference type="InterPro" id="IPR027619">
    <property type="entry name" value="C-S_lyase_PatB-like"/>
</dbReference>
<comment type="similarity">
    <text evidence="5">Belongs to the class-II pyridoxal-phosphate-dependent aminotransferase family. MalY/PatB cystathionine beta-lyase subfamily.</text>
</comment>
<keyword evidence="7" id="KW-0808">Transferase</keyword>
<evidence type="ECO:0000256" key="4">
    <source>
        <dbReference type="ARBA" id="ARBA00023239"/>
    </source>
</evidence>
<dbReference type="EC" id="4.4.1.13" evidence="2"/>
<sequence>MKYNFDEVVNRRNTYSLKWDGGDLIKTMGYTERYDYKTIPLFTADMDLPVPQPLIDALHKTVDHRIFGYSVFPDTYFESIQHWFKKRHNWTINREEIVYCPGTVHALNIAVQAFTKPGEGIIIQRPVYPPFTVSIEGNGRVVRNNALKCDVERYYSIDFDDFEAKAKEENTTMFILCNPHNPTGRILSYEELKKLSDICEENNVMIIADEIHGDLIRKSQKFIPIAKVANSTDHIITCTAINKTFNVAGLHCTNVIISNPENRKIFNDTKGMQLPSPFTIAALIAVYNEGEEWLEQITEYIDDTIKYVKNFLAEKMPTVKVKVPEGTYVLWMDFSGYGLSAQEIHDRIYKKANVILEDGHLFGIEGKDFQRICISSPRPLIKEALARIAFEFQDIESNNQLEREYINENDRL</sequence>
<gene>
    <name evidence="7" type="ORF">CWD94_06305</name>
</gene>
<reference evidence="7 8" key="1">
    <citation type="submission" date="2017-11" db="EMBL/GenBank/DDBJ databases">
        <title>Bacterial isolate from king chilli rhizosphere.</title>
        <authorList>
            <person name="Takhelmayum P."/>
            <person name="Sarangthem I."/>
        </authorList>
    </citation>
    <scope>NUCLEOTIDE SEQUENCE [LARGE SCALE GENOMIC DNA]</scope>
    <source>
        <strain evidence="8">t26</strain>
    </source>
</reference>
<name>A0A2M9Q8W8_9BACI</name>
<dbReference type="SUPFAM" id="SSF53383">
    <property type="entry name" value="PLP-dependent transferases"/>
    <property type="match status" value="1"/>
</dbReference>
<dbReference type="GO" id="GO:0008483">
    <property type="term" value="F:transaminase activity"/>
    <property type="evidence" value="ECO:0007669"/>
    <property type="project" value="UniProtKB-KW"/>
</dbReference>
<keyword evidence="4" id="KW-0456">Lyase</keyword>
<dbReference type="InterPro" id="IPR015421">
    <property type="entry name" value="PyrdxlP-dep_Trfase_major"/>
</dbReference>